<comment type="caution">
    <text evidence="8">The sequence shown here is derived from an EMBL/GenBank/DDBJ whole genome shotgun (WGS) entry which is preliminary data.</text>
</comment>
<protein>
    <recommendedName>
        <fullName evidence="10">Helicase MAGATAMA 3</fullName>
    </recommendedName>
</protein>
<dbReference type="InterPro" id="IPR047187">
    <property type="entry name" value="SF1_C_Upf1"/>
</dbReference>
<feature type="domain" description="DNA2/NAM7 helicase helicase" evidence="6">
    <location>
        <begin position="395"/>
        <end position="479"/>
    </location>
</feature>
<evidence type="ECO:0000256" key="2">
    <source>
        <dbReference type="ARBA" id="ARBA00022801"/>
    </source>
</evidence>
<evidence type="ECO:0000256" key="4">
    <source>
        <dbReference type="ARBA" id="ARBA00022840"/>
    </source>
</evidence>
<evidence type="ECO:0008006" key="10">
    <source>
        <dbReference type="Google" id="ProtNLM"/>
    </source>
</evidence>
<keyword evidence="4" id="KW-0067">ATP-binding</keyword>
<dbReference type="Gene3D" id="3.40.50.300">
    <property type="entry name" value="P-loop containing nucleotide triphosphate hydrolases"/>
    <property type="match status" value="2"/>
</dbReference>
<name>A0A8T0GFU1_CERPU</name>
<evidence type="ECO:0000256" key="1">
    <source>
        <dbReference type="ARBA" id="ARBA00022741"/>
    </source>
</evidence>
<evidence type="ECO:0000259" key="6">
    <source>
        <dbReference type="Pfam" id="PF13086"/>
    </source>
</evidence>
<keyword evidence="2" id="KW-0378">Hydrolase</keyword>
<dbReference type="GO" id="GO:0005524">
    <property type="term" value="F:ATP binding"/>
    <property type="evidence" value="ECO:0007669"/>
    <property type="project" value="UniProtKB-KW"/>
</dbReference>
<feature type="region of interest" description="Disordered" evidence="5">
    <location>
        <begin position="1107"/>
        <end position="1166"/>
    </location>
</feature>
<feature type="compositionally biased region" description="Polar residues" evidence="5">
    <location>
        <begin position="1107"/>
        <end position="1116"/>
    </location>
</feature>
<keyword evidence="1" id="KW-0547">Nucleotide-binding</keyword>
<dbReference type="PANTHER" id="PTHR10887">
    <property type="entry name" value="DNA2/NAM7 HELICASE FAMILY"/>
    <property type="match status" value="1"/>
</dbReference>
<dbReference type="Pfam" id="PF13087">
    <property type="entry name" value="AAA_12"/>
    <property type="match status" value="1"/>
</dbReference>
<feature type="region of interest" description="Disordered" evidence="5">
    <location>
        <begin position="1180"/>
        <end position="1228"/>
    </location>
</feature>
<reference evidence="8 9" key="1">
    <citation type="submission" date="2020-06" db="EMBL/GenBank/DDBJ databases">
        <title>WGS assembly of Ceratodon purpureus strain R40.</title>
        <authorList>
            <person name="Carey S.B."/>
            <person name="Jenkins J."/>
            <person name="Shu S."/>
            <person name="Lovell J.T."/>
            <person name="Sreedasyam A."/>
            <person name="Maumus F."/>
            <person name="Tiley G.P."/>
            <person name="Fernandez-Pozo N."/>
            <person name="Barry K."/>
            <person name="Chen C."/>
            <person name="Wang M."/>
            <person name="Lipzen A."/>
            <person name="Daum C."/>
            <person name="Saski C.A."/>
            <person name="Payton A.C."/>
            <person name="Mcbreen J.C."/>
            <person name="Conrad R.E."/>
            <person name="Kollar L.M."/>
            <person name="Olsson S."/>
            <person name="Huttunen S."/>
            <person name="Landis J.B."/>
            <person name="Wickett N.J."/>
            <person name="Johnson M.G."/>
            <person name="Rensing S.A."/>
            <person name="Grimwood J."/>
            <person name="Schmutz J."/>
            <person name="Mcdaniel S.F."/>
        </authorList>
    </citation>
    <scope>NUCLEOTIDE SEQUENCE [LARGE SCALE GENOMIC DNA]</scope>
    <source>
        <strain evidence="8 9">R40</strain>
    </source>
</reference>
<dbReference type="FunFam" id="3.40.50.300:FF:000326">
    <property type="entry name" value="P-loop containing nucleoside triphosphate hydrolase"/>
    <property type="match status" value="1"/>
</dbReference>
<dbReference type="InterPro" id="IPR041679">
    <property type="entry name" value="DNA2/NAM7-like_C"/>
</dbReference>
<dbReference type="GO" id="GO:0016787">
    <property type="term" value="F:hydrolase activity"/>
    <property type="evidence" value="ECO:0007669"/>
    <property type="project" value="UniProtKB-KW"/>
</dbReference>
<dbReference type="InterPro" id="IPR041677">
    <property type="entry name" value="DNA2/NAM7_AAA_11"/>
</dbReference>
<sequence>MAECSRREEVQWMNPKSINYTEEKVQYYFQRGAPRAKSGDDGGVASRSRSDDSVQSLYRDLMSDKLQVTEVPRIRVIRYNGSWYTFDNKRLWVFRRLIAEDIPVQIVENPTNLQLAKLHEIEEEGRVKRDGECGSREPELIDKESEKRFQGHEFMCKQDLLNRILKWSIRDLFGSRPPEEIFPIPLRHSKVESYMELLSQWLLEETRAQFQQNLLKISDMACIGVKLDQEIRSISKKSLLRRMYCVIEKDALATLKRSRQPKVYHPAASDIVLLATFAPQSPGDLYQDHECFTLGVVQGGHISGCSFEVIILAATNGSVYQEIKRGEKTWYVMKLENIVTCQRIWDSLHVPSNTPLAEYIATFQKPQCTQSVITTALNEDEEAKLQMYCKSIRRLNASQSEAVKSFVIRQLNREQSFGVELIQGPPGTGKTSTLTAMLSPTVCTNTRILVCAPTNTAVNEAARRFLVQKQQDDTESTRVHFCSDYVHSKCAASSEVRFSCTPLRLGDIVMLGSEDRVAVEGSALMAIFLPVRVKRLLAALHPDSGWKPLTQVFLIKLGEAMGSSLDEPAEERTLGHIVLQSLGRKIIAHGQVLCDDLPSRHLSIRRKNMIMAVSISTSRLLGLLSSESCDDGSTRMPERSCGQEVELRSNQDNIPSIRFQSSKDEIVISDDDDDAPQFSPNPNREQVNIEASQCYSEEFLKEYQNLLEILCSGKAEAPIFPDSAAKSFEWVEAECLESANLVFSTVSAAALRIMKLGMPFSCVIVDEAAQLVEAESTIVMQMKEIKQLVLVGDQKQLPATVMSQIAQKNGYARSLFERLQSLGHSYRLLDVQYRMHPAISAFPNKQFYNHKLKNGDNVLKENYENFAYQKGMFGPYAFIDIPDGTEVNAGSSKKNVLEAELVLHLIRRVHDSVCAEFKDPQSFRKPITVGVISPYSGQVCFIKDQLCKSDSTYNLAAGANVLDVEVRSIDGFQGKETDIIIFSAVRANQSGRIGFVDDERRMNVALTRGRHAVWILGSAATLCAYSKLWRNLVNDAKQVKCFVDATSVEWMSDIINASRRKPVYQQRDSDERPIKLWELQPKMPASPKKSGWEGEEPSMIVRPDWSSVPSLESTIPSPEAGSKRDGVLGKRASTGWDQMGFAHQDRRQQEPHLWRGGNGSSYQRHSDAENRRLYHRDQYNDTWSDGGYPSTSYQVNHDVRSGRSDGGYPSTSYQVNHDVRSGRSDGRDYPSASYQMNYDVHVLHHGWEQPPSSWQADWDCVNT</sequence>
<dbReference type="GO" id="GO:0005694">
    <property type="term" value="C:chromosome"/>
    <property type="evidence" value="ECO:0007669"/>
    <property type="project" value="UniProtKB-ARBA"/>
</dbReference>
<feature type="domain" description="DNA2/NAM7 helicase-like C-terminal" evidence="7">
    <location>
        <begin position="811"/>
        <end position="1019"/>
    </location>
</feature>
<organism evidence="8 9">
    <name type="scientific">Ceratodon purpureus</name>
    <name type="common">Fire moss</name>
    <name type="synonym">Dicranum purpureum</name>
    <dbReference type="NCBI Taxonomy" id="3225"/>
    <lineage>
        <taxon>Eukaryota</taxon>
        <taxon>Viridiplantae</taxon>
        <taxon>Streptophyta</taxon>
        <taxon>Embryophyta</taxon>
        <taxon>Bryophyta</taxon>
        <taxon>Bryophytina</taxon>
        <taxon>Bryopsida</taxon>
        <taxon>Dicranidae</taxon>
        <taxon>Pseudoditrichales</taxon>
        <taxon>Ditrichaceae</taxon>
        <taxon>Ceratodon</taxon>
    </lineage>
</organism>
<dbReference type="EMBL" id="CM026432">
    <property type="protein sequence ID" value="KAG0557184.1"/>
    <property type="molecule type" value="Genomic_DNA"/>
</dbReference>
<keyword evidence="3" id="KW-0347">Helicase</keyword>
<dbReference type="PANTHER" id="PTHR10887:SF522">
    <property type="entry name" value="P-LOOP CONTAINING NUCLEOSIDE TRIPHOSPHATE HYDROLASES SUPERFAMILY PROTEIN"/>
    <property type="match status" value="1"/>
</dbReference>
<evidence type="ECO:0000313" key="8">
    <source>
        <dbReference type="EMBL" id="KAG0557184.1"/>
    </source>
</evidence>
<gene>
    <name evidence="8" type="ORF">KC19_11G108300</name>
</gene>
<dbReference type="InterPro" id="IPR045055">
    <property type="entry name" value="DNA2/NAM7-like"/>
</dbReference>
<feature type="compositionally biased region" description="Basic and acidic residues" evidence="5">
    <location>
        <begin position="1143"/>
        <end position="1153"/>
    </location>
</feature>
<dbReference type="Pfam" id="PF13086">
    <property type="entry name" value="AAA_11"/>
    <property type="match status" value="2"/>
</dbReference>
<evidence type="ECO:0000256" key="3">
    <source>
        <dbReference type="ARBA" id="ARBA00022806"/>
    </source>
</evidence>
<dbReference type="AlphaFoldDB" id="A0A8T0GFU1"/>
<keyword evidence="9" id="KW-1185">Reference proteome</keyword>
<dbReference type="InterPro" id="IPR027417">
    <property type="entry name" value="P-loop_NTPase"/>
</dbReference>
<feature type="compositionally biased region" description="Basic and acidic residues" evidence="5">
    <location>
        <begin position="1217"/>
        <end position="1228"/>
    </location>
</feature>
<dbReference type="GO" id="GO:0004386">
    <property type="term" value="F:helicase activity"/>
    <property type="evidence" value="ECO:0007669"/>
    <property type="project" value="UniProtKB-KW"/>
</dbReference>
<dbReference type="Proteomes" id="UP000822688">
    <property type="component" value="Chromosome 11"/>
</dbReference>
<evidence type="ECO:0000259" key="7">
    <source>
        <dbReference type="Pfam" id="PF13087"/>
    </source>
</evidence>
<dbReference type="SUPFAM" id="SSF52540">
    <property type="entry name" value="P-loop containing nucleoside triphosphate hydrolases"/>
    <property type="match status" value="1"/>
</dbReference>
<accession>A0A8T0GFU1</accession>
<evidence type="ECO:0000313" key="9">
    <source>
        <dbReference type="Proteomes" id="UP000822688"/>
    </source>
</evidence>
<evidence type="ECO:0000256" key="5">
    <source>
        <dbReference type="SAM" id="MobiDB-lite"/>
    </source>
</evidence>
<proteinExistence type="predicted"/>
<dbReference type="CDD" id="cd18808">
    <property type="entry name" value="SF1_C_Upf1"/>
    <property type="match status" value="1"/>
</dbReference>
<feature type="domain" description="DNA2/NAM7 helicase helicase" evidence="6">
    <location>
        <begin position="723"/>
        <end position="804"/>
    </location>
</feature>